<sequence length="536" mass="62198">MRVKKKCLVLMYLIVKCLIRVNLDGLNMDDIEVGELSDSDDSKRLNSAHESDSDGQNWPEFNLDSDMSNPKLQIEMLFLTKDNPKKAARQYGRLNSYFIKFPKNDLKRLKAICSSNCSWYIYSSRLHPNDPIDQTWQIKSSNPKHTCSKVSKNKNITSAWLGQYYKDKFIVDPDYSLTSLQQDVKRDFFFLVPLTKCRRAKLMSLKLPEGAHKAQYEKIYEYLFEGYFCGYLLAIVGINANNDIYPIAYAVVESENQASWPWFLKLFALDLELVSLYQVILEARRKPILTKTIRTKIMLLIIKKKEEAEKIKGILCPKIKKKLDVNMKDSEWLFFRCVPSHASGDRYQVECGLGSQHVVDLVEDSCSCKNWDLTGIPCMHAAFDIYSNFIRLVRGPKQWEFVPDMLPILPPMLRRLLDRLTKVRRKEFDEPQTTERLTKRGVEMRCSKCNKLGHNKRSYRCEVGQNIPVKRQKFGIHNQMVAPTQQEATPTHQQAGLTHRQADSPREKLPFKRKPTIVRWMPSTQESSVSDPSMTL</sequence>
<keyword evidence="1" id="KW-0862">Zinc</keyword>
<dbReference type="Pfam" id="PF04434">
    <property type="entry name" value="SWIM"/>
    <property type="match status" value="1"/>
</dbReference>
<dbReference type="AlphaFoldDB" id="A0A7J8SEG7"/>
<keyword evidence="1" id="KW-0479">Metal-binding</keyword>
<dbReference type="Proteomes" id="UP000593561">
    <property type="component" value="Unassembled WGS sequence"/>
</dbReference>
<feature type="chain" id="PRO_5029915483" description="SWIM-type domain-containing protein" evidence="3">
    <location>
        <begin position="20"/>
        <end position="536"/>
    </location>
</feature>
<keyword evidence="6" id="KW-1185">Reference proteome</keyword>
<evidence type="ECO:0000256" key="1">
    <source>
        <dbReference type="PROSITE-ProRule" id="PRU00325"/>
    </source>
</evidence>
<dbReference type="GO" id="GO:0008270">
    <property type="term" value="F:zinc ion binding"/>
    <property type="evidence" value="ECO:0007669"/>
    <property type="project" value="UniProtKB-KW"/>
</dbReference>
<evidence type="ECO:0000313" key="6">
    <source>
        <dbReference type="Proteomes" id="UP000593561"/>
    </source>
</evidence>
<comment type="caution">
    <text evidence="5">The sequence shown here is derived from an EMBL/GenBank/DDBJ whole genome shotgun (WGS) entry which is preliminary data.</text>
</comment>
<feature type="region of interest" description="Disordered" evidence="2">
    <location>
        <begin position="489"/>
        <end position="515"/>
    </location>
</feature>
<dbReference type="EMBL" id="JABFAC010000009">
    <property type="protein sequence ID" value="MBA0624507.1"/>
    <property type="molecule type" value="Genomic_DNA"/>
</dbReference>
<keyword evidence="3" id="KW-0732">Signal</keyword>
<gene>
    <name evidence="5" type="ORF">Godav_009856</name>
</gene>
<evidence type="ECO:0000256" key="3">
    <source>
        <dbReference type="SAM" id="SignalP"/>
    </source>
</evidence>
<keyword evidence="1" id="KW-0863">Zinc-finger</keyword>
<feature type="domain" description="SWIM-type" evidence="4">
    <location>
        <begin position="347"/>
        <end position="389"/>
    </location>
</feature>
<feature type="signal peptide" evidence="3">
    <location>
        <begin position="1"/>
        <end position="19"/>
    </location>
</feature>
<feature type="compositionally biased region" description="Basic and acidic residues" evidence="2">
    <location>
        <begin position="40"/>
        <end position="52"/>
    </location>
</feature>
<accession>A0A7J8SEG7</accession>
<reference evidence="5 6" key="1">
    <citation type="journal article" date="2019" name="Genome Biol. Evol.">
        <title>Insights into the evolution of the New World diploid cottons (Gossypium, subgenus Houzingenia) based on genome sequencing.</title>
        <authorList>
            <person name="Grover C.E."/>
            <person name="Arick M.A. 2nd"/>
            <person name="Thrash A."/>
            <person name="Conover J.L."/>
            <person name="Sanders W.S."/>
            <person name="Peterson D.G."/>
            <person name="Frelichowski J.E."/>
            <person name="Scheffler J.A."/>
            <person name="Scheffler B.E."/>
            <person name="Wendel J.F."/>
        </authorList>
    </citation>
    <scope>NUCLEOTIDE SEQUENCE [LARGE SCALE GENOMIC DNA]</scope>
    <source>
        <strain evidence="5">27</strain>
        <tissue evidence="5">Leaf</tissue>
    </source>
</reference>
<dbReference type="PROSITE" id="PS50966">
    <property type="entry name" value="ZF_SWIM"/>
    <property type="match status" value="1"/>
</dbReference>
<name>A0A7J8SEG7_GOSDV</name>
<dbReference type="PANTHER" id="PTHR31973">
    <property type="entry name" value="POLYPROTEIN, PUTATIVE-RELATED"/>
    <property type="match status" value="1"/>
</dbReference>
<organism evidence="5 6">
    <name type="scientific">Gossypium davidsonii</name>
    <name type="common">Davidson's cotton</name>
    <name type="synonym">Gossypium klotzschianum subsp. davidsonii</name>
    <dbReference type="NCBI Taxonomy" id="34287"/>
    <lineage>
        <taxon>Eukaryota</taxon>
        <taxon>Viridiplantae</taxon>
        <taxon>Streptophyta</taxon>
        <taxon>Embryophyta</taxon>
        <taxon>Tracheophyta</taxon>
        <taxon>Spermatophyta</taxon>
        <taxon>Magnoliopsida</taxon>
        <taxon>eudicotyledons</taxon>
        <taxon>Gunneridae</taxon>
        <taxon>Pentapetalae</taxon>
        <taxon>rosids</taxon>
        <taxon>malvids</taxon>
        <taxon>Malvales</taxon>
        <taxon>Malvaceae</taxon>
        <taxon>Malvoideae</taxon>
        <taxon>Gossypium</taxon>
    </lineage>
</organism>
<feature type="compositionally biased region" description="Basic and acidic residues" evidence="2">
    <location>
        <begin position="500"/>
        <end position="510"/>
    </location>
</feature>
<evidence type="ECO:0000313" key="5">
    <source>
        <dbReference type="EMBL" id="MBA0624507.1"/>
    </source>
</evidence>
<dbReference type="PANTHER" id="PTHR31973:SF187">
    <property type="entry name" value="MUTATOR TRANSPOSASE MUDRA PROTEIN"/>
    <property type="match status" value="1"/>
</dbReference>
<proteinExistence type="predicted"/>
<feature type="region of interest" description="Disordered" evidence="2">
    <location>
        <begin position="38"/>
        <end position="62"/>
    </location>
</feature>
<protein>
    <recommendedName>
        <fullName evidence="4">SWIM-type domain-containing protein</fullName>
    </recommendedName>
</protein>
<evidence type="ECO:0000256" key="2">
    <source>
        <dbReference type="SAM" id="MobiDB-lite"/>
    </source>
</evidence>
<evidence type="ECO:0000259" key="4">
    <source>
        <dbReference type="PROSITE" id="PS50966"/>
    </source>
</evidence>
<dbReference type="InterPro" id="IPR007527">
    <property type="entry name" value="Znf_SWIM"/>
</dbReference>